<dbReference type="Pfam" id="PF04020">
    <property type="entry name" value="Phage_holin_4_2"/>
    <property type="match status" value="1"/>
</dbReference>
<dbReference type="PANTHER" id="PTHR37309">
    <property type="entry name" value="SLR0284 PROTEIN"/>
    <property type="match status" value="1"/>
</dbReference>
<feature type="transmembrane region" description="Helical" evidence="1">
    <location>
        <begin position="7"/>
        <end position="24"/>
    </location>
</feature>
<keyword evidence="1" id="KW-0472">Membrane</keyword>
<dbReference type="Proteomes" id="UP000076872">
    <property type="component" value="Unassembled WGS sequence"/>
</dbReference>
<evidence type="ECO:0008006" key="4">
    <source>
        <dbReference type="Google" id="ProtNLM"/>
    </source>
</evidence>
<evidence type="ECO:0000256" key="1">
    <source>
        <dbReference type="SAM" id="Phobius"/>
    </source>
</evidence>
<sequence length="124" mass="13529">MGFWKRILINTILFIAIAGFFQSSFHVASVWMALIASFVLAILNAAIKPFLLLLSLPITLLTLGLFSIVINGFMLQMTSYVVGKANFGFSSFGMAMVVSILMSIANVIVSNFSRKTALMVNKAL</sequence>
<dbReference type="InterPro" id="IPR007165">
    <property type="entry name" value="Phage_holin_4_2"/>
</dbReference>
<keyword evidence="1" id="KW-1133">Transmembrane helix</keyword>
<comment type="caution">
    <text evidence="2">The sequence shown here is derived from an EMBL/GenBank/DDBJ whole genome shotgun (WGS) entry which is preliminary data.</text>
</comment>
<gene>
    <name evidence="2" type="ORF">NAB2_2294</name>
</gene>
<keyword evidence="1" id="KW-0812">Transmembrane</keyword>
<dbReference type="EMBL" id="LUXO01000033">
    <property type="protein sequence ID" value="KZV01674.1"/>
    <property type="molecule type" value="Genomic_DNA"/>
</dbReference>
<feature type="transmembrane region" description="Helical" evidence="1">
    <location>
        <begin position="87"/>
        <end position="109"/>
    </location>
</feature>
<proteinExistence type="predicted"/>
<evidence type="ECO:0000313" key="3">
    <source>
        <dbReference type="Proteomes" id="UP000076872"/>
    </source>
</evidence>
<accession>A0AAW3RD71</accession>
<dbReference type="AlphaFoldDB" id="A0AAW3RD71"/>
<reference evidence="2 3" key="1">
    <citation type="submission" date="2016-03" db="EMBL/GenBank/DDBJ databases">
        <title>Comparative genomics of 54 Lactobacillus plantarum strains reveals genomic uncoupling from niche constraints.</title>
        <authorList>
            <person name="Martino M.E."/>
        </authorList>
    </citation>
    <scope>NUCLEOTIDE SEQUENCE [LARGE SCALE GENOMIC DNA]</scope>
    <source>
        <strain evidence="2 3">NAB2</strain>
    </source>
</reference>
<organism evidence="2 3">
    <name type="scientific">Lactiplantibacillus plantarum</name>
    <name type="common">Lactobacillus plantarum</name>
    <dbReference type="NCBI Taxonomy" id="1590"/>
    <lineage>
        <taxon>Bacteria</taxon>
        <taxon>Bacillati</taxon>
        <taxon>Bacillota</taxon>
        <taxon>Bacilli</taxon>
        <taxon>Lactobacillales</taxon>
        <taxon>Lactobacillaceae</taxon>
        <taxon>Lactiplantibacillus</taxon>
    </lineage>
</organism>
<feature type="transmembrane region" description="Helical" evidence="1">
    <location>
        <begin position="54"/>
        <end position="75"/>
    </location>
</feature>
<evidence type="ECO:0000313" key="2">
    <source>
        <dbReference type="EMBL" id="KZV01674.1"/>
    </source>
</evidence>
<feature type="transmembrane region" description="Helical" evidence="1">
    <location>
        <begin position="30"/>
        <end position="47"/>
    </location>
</feature>
<name>A0AAW3RD71_LACPN</name>
<dbReference type="PANTHER" id="PTHR37309:SF1">
    <property type="entry name" value="SLR0284 PROTEIN"/>
    <property type="match status" value="1"/>
</dbReference>
<protein>
    <recommendedName>
        <fullName evidence="4">Phage holin family protein</fullName>
    </recommendedName>
</protein>